<feature type="transmembrane region" description="Helical" evidence="3">
    <location>
        <begin position="56"/>
        <end position="75"/>
    </location>
</feature>
<evidence type="ECO:0000313" key="5">
    <source>
        <dbReference type="EMBL" id="MCZ2723013.1"/>
    </source>
</evidence>
<protein>
    <recommendedName>
        <fullName evidence="1">diguanylate cyclase</fullName>
        <ecNumber evidence="1">2.7.7.65</ecNumber>
    </recommendedName>
</protein>
<dbReference type="SMART" id="SM00267">
    <property type="entry name" value="GGDEF"/>
    <property type="match status" value="1"/>
</dbReference>
<evidence type="ECO:0000259" key="4">
    <source>
        <dbReference type="PROSITE" id="PS50887"/>
    </source>
</evidence>
<keyword evidence="3" id="KW-0472">Membrane</keyword>
<dbReference type="InterPro" id="IPR029787">
    <property type="entry name" value="Nucleotide_cyclase"/>
</dbReference>
<dbReference type="PANTHER" id="PTHR45138:SF9">
    <property type="entry name" value="DIGUANYLATE CYCLASE DGCM-RELATED"/>
    <property type="match status" value="1"/>
</dbReference>
<organism evidence="5 6">
    <name type="scientific">Marinomonas phaeophyticola</name>
    <dbReference type="NCBI Taxonomy" id="3004091"/>
    <lineage>
        <taxon>Bacteria</taxon>
        <taxon>Pseudomonadati</taxon>
        <taxon>Pseudomonadota</taxon>
        <taxon>Gammaproteobacteria</taxon>
        <taxon>Oceanospirillales</taxon>
        <taxon>Oceanospirillaceae</taxon>
        <taxon>Marinomonas</taxon>
    </lineage>
</organism>
<feature type="domain" description="GGDEF" evidence="4">
    <location>
        <begin position="228"/>
        <end position="362"/>
    </location>
</feature>
<dbReference type="InterPro" id="IPR000160">
    <property type="entry name" value="GGDEF_dom"/>
</dbReference>
<keyword evidence="6" id="KW-1185">Reference proteome</keyword>
<feature type="transmembrane region" description="Helical" evidence="3">
    <location>
        <begin position="132"/>
        <end position="150"/>
    </location>
</feature>
<dbReference type="EC" id="2.7.7.65" evidence="1"/>
<feature type="transmembrane region" description="Helical" evidence="3">
    <location>
        <begin position="82"/>
        <end position="102"/>
    </location>
</feature>
<dbReference type="Proteomes" id="UP001149719">
    <property type="component" value="Unassembled WGS sequence"/>
</dbReference>
<dbReference type="PANTHER" id="PTHR45138">
    <property type="entry name" value="REGULATORY COMPONENTS OF SENSORY TRANSDUCTION SYSTEM"/>
    <property type="match status" value="1"/>
</dbReference>
<evidence type="ECO:0000256" key="1">
    <source>
        <dbReference type="ARBA" id="ARBA00012528"/>
    </source>
</evidence>
<feature type="transmembrane region" description="Helical" evidence="3">
    <location>
        <begin position="29"/>
        <end position="50"/>
    </location>
</feature>
<name>A0ABT4JXL0_9GAMM</name>
<sequence>MKYFSKKIDDILYSGITDRSDDSLYYLQIINLSYILSLSGIAFLCVFFVFVSQWPIVWFQMISVFIGIMGFRLNLKGFHSKSAVFLPFFLIGYLLISSFFFIGANSDLHWATSLYPIYSFTVFQRKHYLKRIYLVLLGSIGFFLCEFIAPETSILVTPQQQVWLSAYTFCISMIFASLIMNLLISRLIKANQHLKHLAEVDELTGISNRRKVLADAVDVFAGSSFNGKKCSFAIIDLDHFKKINDTYGHDAGDLVLREVAQQMATKMDASFKLGRYGGEEFVIVMPDTDVLSAEQSMEAMRANIEDLQIETKQGIVVPVTVSIGISSINFNTMRYEEVLSEADQALYLAKDEGRNRVKTYSIY</sequence>
<dbReference type="CDD" id="cd01949">
    <property type="entry name" value="GGDEF"/>
    <property type="match status" value="1"/>
</dbReference>
<evidence type="ECO:0000256" key="3">
    <source>
        <dbReference type="SAM" id="Phobius"/>
    </source>
</evidence>
<dbReference type="SUPFAM" id="SSF55073">
    <property type="entry name" value="Nucleotide cyclase"/>
    <property type="match status" value="1"/>
</dbReference>
<comment type="caution">
    <text evidence="5">The sequence shown here is derived from an EMBL/GenBank/DDBJ whole genome shotgun (WGS) entry which is preliminary data.</text>
</comment>
<dbReference type="InterPro" id="IPR050469">
    <property type="entry name" value="Diguanylate_Cyclase"/>
</dbReference>
<dbReference type="EMBL" id="JAPUBN010000019">
    <property type="protein sequence ID" value="MCZ2723013.1"/>
    <property type="molecule type" value="Genomic_DNA"/>
</dbReference>
<dbReference type="NCBIfam" id="TIGR00254">
    <property type="entry name" value="GGDEF"/>
    <property type="match status" value="1"/>
</dbReference>
<reference evidence="5" key="1">
    <citation type="submission" date="2022-12" db="EMBL/GenBank/DDBJ databases">
        <title>Marinomonas 15G1-11 sp. nov, isolated from marine algae.</title>
        <authorList>
            <person name="Butt M."/>
            <person name="Choi D.G."/>
            <person name="Kim J.M."/>
            <person name="Lee J.K."/>
            <person name="Baek J.H."/>
            <person name="Jeon C.O."/>
        </authorList>
    </citation>
    <scope>NUCLEOTIDE SEQUENCE</scope>
    <source>
        <strain evidence="5">15G1-11</strain>
    </source>
</reference>
<dbReference type="RefSeq" id="WP_269127107.1">
    <property type="nucleotide sequence ID" value="NZ_JAPUBN010000019.1"/>
</dbReference>
<feature type="transmembrane region" description="Helical" evidence="3">
    <location>
        <begin position="162"/>
        <end position="184"/>
    </location>
</feature>
<gene>
    <name evidence="5" type="ORF">O1D97_15670</name>
</gene>
<proteinExistence type="predicted"/>
<dbReference type="Gene3D" id="3.30.70.270">
    <property type="match status" value="1"/>
</dbReference>
<comment type="catalytic activity">
    <reaction evidence="2">
        <text>2 GTP = 3',3'-c-di-GMP + 2 diphosphate</text>
        <dbReference type="Rhea" id="RHEA:24898"/>
        <dbReference type="ChEBI" id="CHEBI:33019"/>
        <dbReference type="ChEBI" id="CHEBI:37565"/>
        <dbReference type="ChEBI" id="CHEBI:58805"/>
        <dbReference type="EC" id="2.7.7.65"/>
    </reaction>
</comment>
<dbReference type="PROSITE" id="PS50887">
    <property type="entry name" value="GGDEF"/>
    <property type="match status" value="1"/>
</dbReference>
<evidence type="ECO:0000256" key="2">
    <source>
        <dbReference type="ARBA" id="ARBA00034247"/>
    </source>
</evidence>
<evidence type="ECO:0000313" key="6">
    <source>
        <dbReference type="Proteomes" id="UP001149719"/>
    </source>
</evidence>
<keyword evidence="3" id="KW-1133">Transmembrane helix</keyword>
<dbReference type="InterPro" id="IPR043128">
    <property type="entry name" value="Rev_trsase/Diguanyl_cyclase"/>
</dbReference>
<keyword evidence="3" id="KW-0812">Transmembrane</keyword>
<accession>A0ABT4JXL0</accession>
<dbReference type="Pfam" id="PF00990">
    <property type="entry name" value="GGDEF"/>
    <property type="match status" value="1"/>
</dbReference>